<dbReference type="PROSITE" id="PS00092">
    <property type="entry name" value="N6_MTASE"/>
    <property type="match status" value="1"/>
</dbReference>
<proteinExistence type="inferred from homology"/>
<dbReference type="InterPro" id="IPR029063">
    <property type="entry name" value="SAM-dependent_MTases_sf"/>
</dbReference>
<evidence type="ECO:0000259" key="7">
    <source>
        <dbReference type="Pfam" id="PF07669"/>
    </source>
</evidence>
<accession>A0ABT3KUL4</accession>
<protein>
    <recommendedName>
        <fullName evidence="2">site-specific DNA-methyltransferase (adenine-specific)</fullName>
        <ecNumber evidence="2">2.1.1.72</ecNumber>
    </recommendedName>
</protein>
<dbReference type="GO" id="GO:0008168">
    <property type="term" value="F:methyltransferase activity"/>
    <property type="evidence" value="ECO:0007669"/>
    <property type="project" value="UniProtKB-KW"/>
</dbReference>
<comment type="similarity">
    <text evidence="1">Belongs to the N(4)/N(6)-methyltransferase family.</text>
</comment>
<comment type="catalytic activity">
    <reaction evidence="6">
        <text>a 2'-deoxyadenosine in DNA + S-adenosyl-L-methionine = an N(6)-methyl-2'-deoxyadenosine in DNA + S-adenosyl-L-homocysteine + H(+)</text>
        <dbReference type="Rhea" id="RHEA:15197"/>
        <dbReference type="Rhea" id="RHEA-COMP:12418"/>
        <dbReference type="Rhea" id="RHEA-COMP:12419"/>
        <dbReference type="ChEBI" id="CHEBI:15378"/>
        <dbReference type="ChEBI" id="CHEBI:57856"/>
        <dbReference type="ChEBI" id="CHEBI:59789"/>
        <dbReference type="ChEBI" id="CHEBI:90615"/>
        <dbReference type="ChEBI" id="CHEBI:90616"/>
        <dbReference type="EC" id="2.1.1.72"/>
    </reaction>
</comment>
<dbReference type="InterPro" id="IPR050953">
    <property type="entry name" value="N4_N6_ade-DNA_methylase"/>
</dbReference>
<keyword evidence="4" id="KW-0808">Transferase</keyword>
<organism evidence="8 9">
    <name type="scientific">Verminephrobacter aporrectodeae subsp. tuberculatae</name>
    <dbReference type="NCBI Taxonomy" id="1110392"/>
    <lineage>
        <taxon>Bacteria</taxon>
        <taxon>Pseudomonadati</taxon>
        <taxon>Pseudomonadota</taxon>
        <taxon>Betaproteobacteria</taxon>
        <taxon>Burkholderiales</taxon>
        <taxon>Comamonadaceae</taxon>
        <taxon>Verminephrobacter</taxon>
    </lineage>
</organism>
<dbReference type="SUPFAM" id="SSF53335">
    <property type="entry name" value="S-adenosyl-L-methionine-dependent methyltransferases"/>
    <property type="match status" value="1"/>
</dbReference>
<comment type="caution">
    <text evidence="8">The sequence shown here is derived from an EMBL/GenBank/DDBJ whole genome shotgun (WGS) entry which is preliminary data.</text>
</comment>
<sequence>MCPVTDAVRELAHGAGGEERGAIFTRPEVVEFILDLVGYSPSSALYTKSLLEPSFGSGEFLLAAISRLLSATASARERGVEVPPLDGCIRAVELHASSFAQTRAQALQLLASNGIEAAEAARLADKWLTHGDFLLAPLPESFDFVIGNPPYVRQELIPAALLREYRRRYVTLYDRADLYIPFIERSLRLLKPAGKLSFICADRWMKNRYGGPLRALVASEFHLQAYVDMFDTPAFRSEVVAYPAITMIERASPGPTLVAARPKIETAYLRDLAKTLRGQTKELPPSVHSLDGVAKGDAPWVLQFSDATSLVRRIEQTFPALEEAGCKVGIGVATGADKVYVAKFDELDIEPSRKLPLAMTRDIVTGHVEWRGYGVVNPFTDEGPLVDLRDYPKLAAYLETHRAAIAGRHVARNDAKRWYRTIDRITPSLANRPKLLIPDIKGDAQVVYEPGLLYPHHNLYYVVSDAWDLRVLQAVLLSSLTRLFISTYSTKMRGGFLRFQAQYLRRIRLPLWEDVPRALRERLVQAAQALDVSACDAATFELYGLTAEEQQIAKGKANGA</sequence>
<keyword evidence="3 8" id="KW-0489">Methyltransferase</keyword>
<evidence type="ECO:0000256" key="4">
    <source>
        <dbReference type="ARBA" id="ARBA00022679"/>
    </source>
</evidence>
<dbReference type="EMBL" id="QZCW01000002">
    <property type="protein sequence ID" value="MCW5321970.1"/>
    <property type="molecule type" value="Genomic_DNA"/>
</dbReference>
<evidence type="ECO:0000256" key="1">
    <source>
        <dbReference type="ARBA" id="ARBA00006594"/>
    </source>
</evidence>
<gene>
    <name evidence="8" type="ORF">D5039_12680</name>
</gene>
<evidence type="ECO:0000313" key="9">
    <source>
        <dbReference type="Proteomes" id="UP001208935"/>
    </source>
</evidence>
<dbReference type="GO" id="GO:0032259">
    <property type="term" value="P:methylation"/>
    <property type="evidence" value="ECO:0007669"/>
    <property type="project" value="UniProtKB-KW"/>
</dbReference>
<dbReference type="InterPro" id="IPR011639">
    <property type="entry name" value="MethylTrfase_TaqI-like_dom"/>
</dbReference>
<evidence type="ECO:0000313" key="8">
    <source>
        <dbReference type="EMBL" id="MCW5321970.1"/>
    </source>
</evidence>
<dbReference type="Pfam" id="PF07669">
    <property type="entry name" value="Eco57I"/>
    <property type="match status" value="1"/>
</dbReference>
<keyword evidence="9" id="KW-1185">Reference proteome</keyword>
<dbReference type="Gene3D" id="3.40.50.150">
    <property type="entry name" value="Vaccinia Virus protein VP39"/>
    <property type="match status" value="1"/>
</dbReference>
<dbReference type="PRINTS" id="PR00507">
    <property type="entry name" value="N12N6MTFRASE"/>
</dbReference>
<dbReference type="Proteomes" id="UP001208935">
    <property type="component" value="Unassembled WGS sequence"/>
</dbReference>
<reference evidence="9" key="1">
    <citation type="submission" date="2023-07" db="EMBL/GenBank/DDBJ databases">
        <title>Verminephrobacter genomes.</title>
        <authorList>
            <person name="Lund M.B."/>
        </authorList>
    </citation>
    <scope>NUCLEOTIDE SEQUENCE [LARGE SCALE GENOMIC DNA]</scope>
    <source>
        <strain evidence="9">AtM5-05</strain>
    </source>
</reference>
<dbReference type="InterPro" id="IPR002052">
    <property type="entry name" value="DNA_methylase_N6_adenine_CS"/>
</dbReference>
<evidence type="ECO:0000256" key="3">
    <source>
        <dbReference type="ARBA" id="ARBA00022603"/>
    </source>
</evidence>
<keyword evidence="5" id="KW-0949">S-adenosyl-L-methionine</keyword>
<evidence type="ECO:0000256" key="6">
    <source>
        <dbReference type="ARBA" id="ARBA00047942"/>
    </source>
</evidence>
<dbReference type="EC" id="2.1.1.72" evidence="2"/>
<name>A0ABT3KUL4_9BURK</name>
<dbReference type="PANTHER" id="PTHR33841">
    <property type="entry name" value="DNA METHYLTRANSFERASE YEEA-RELATED"/>
    <property type="match status" value="1"/>
</dbReference>
<evidence type="ECO:0000256" key="2">
    <source>
        <dbReference type="ARBA" id="ARBA00011900"/>
    </source>
</evidence>
<evidence type="ECO:0000256" key="5">
    <source>
        <dbReference type="ARBA" id="ARBA00022691"/>
    </source>
</evidence>
<feature type="domain" description="Type II methyltransferase M.TaqI-like" evidence="7">
    <location>
        <begin position="138"/>
        <end position="235"/>
    </location>
</feature>
<dbReference type="PANTHER" id="PTHR33841:SF5">
    <property type="entry name" value="DNA METHYLASE (MODIFICATION METHYLASE) (METHYLTRANSFERASE)-RELATED"/>
    <property type="match status" value="1"/>
</dbReference>